<dbReference type="AlphaFoldDB" id="A0A4Z0A982"/>
<evidence type="ECO:0000259" key="2">
    <source>
        <dbReference type="PROSITE" id="PS50097"/>
    </source>
</evidence>
<feature type="domain" description="BTB" evidence="2">
    <location>
        <begin position="354"/>
        <end position="417"/>
    </location>
</feature>
<dbReference type="STRING" id="135208.A0A4Z0A982"/>
<dbReference type="SMART" id="SM00225">
    <property type="entry name" value="BTB"/>
    <property type="match status" value="1"/>
</dbReference>
<dbReference type="CDD" id="cd18186">
    <property type="entry name" value="BTB_POZ_ZBTB_KLHL-like"/>
    <property type="match status" value="1"/>
</dbReference>
<evidence type="ECO:0000256" key="1">
    <source>
        <dbReference type="SAM" id="MobiDB-lite"/>
    </source>
</evidence>
<protein>
    <recommendedName>
        <fullName evidence="2">BTB domain-containing protein</fullName>
    </recommendedName>
</protein>
<proteinExistence type="predicted"/>
<dbReference type="OrthoDB" id="2585251at2759"/>
<dbReference type="PROSITE" id="PS50097">
    <property type="entry name" value="BTB"/>
    <property type="match status" value="1"/>
</dbReference>
<keyword evidence="4" id="KW-1185">Reference proteome</keyword>
<reference evidence="3 4" key="1">
    <citation type="submission" date="2019-02" db="EMBL/GenBank/DDBJ databases">
        <title>Genome sequencing of the rare red list fungi Hericium alpestre (H. flagellum).</title>
        <authorList>
            <person name="Buettner E."/>
            <person name="Kellner H."/>
        </authorList>
    </citation>
    <scope>NUCLEOTIDE SEQUENCE [LARGE SCALE GENOMIC DNA]</scope>
    <source>
        <strain evidence="3 4">DSM 108284</strain>
    </source>
</reference>
<dbReference type="InterPro" id="IPR000210">
    <property type="entry name" value="BTB/POZ_dom"/>
</dbReference>
<feature type="region of interest" description="Disordered" evidence="1">
    <location>
        <begin position="178"/>
        <end position="203"/>
    </location>
</feature>
<feature type="compositionally biased region" description="Basic residues" evidence="1">
    <location>
        <begin position="178"/>
        <end position="187"/>
    </location>
</feature>
<sequence length="653" mass="72239">MPFASSGHWTSLLGRQASHYLSQAPNISHRSIHVSAFTPRASAQTNLSTAQRLLHQTRGLFQAFVGHLTTPGTLRGSGSGHGFHSAVRATRAPTIQQNLSFGTRLALSRPLGAPKLPRPPVVPRSVTQVGLGTARNFSSGRPIFQNLVQNVPIAGRALSEADWDIRKREEQMLQFGKAKKGEKKGKGAAKAEKVHFHDAASSASENVDAEAELDHYFPASPRPQVTTELLIPLAPTPSSRLPLPSNPSSSKHPLLPIPALSELHYDHTNHNLRVSTIFARWMPGSISFENSPSLTTAGSERSSLQDVFNDHRRGVIALSTEEASNPRCIADGDGLSLPSQDPVIERGEVWYEDGSVILQAETTQFCVHKSVLSEHSSVLKAMLSSPEKYDQATMGSCPVVKLDDDAGDMEDMLQTIYRPSYSEIVEDTSDFSMIKAWLQLGRKYEIQYLTRKAHQRIGKKFSLSLDEFEANQDDTIFAESNDDALVDSLVVAHLALSFQMPIIAQIAYYACICTIWTPDHLVPCLELAEEICGDSFHEHGDTILQAIYAGHPRILAGRHTLMFDILCSTPCSACRRKPRCTEGMHALLLQARKNKAFDSFPRIPGSSWLRYMNMADKLCWQCCDALQANLDQKRIALWKEIPKMFNQADYPPL</sequence>
<comment type="caution">
    <text evidence="3">The sequence shown here is derived from an EMBL/GenBank/DDBJ whole genome shotgun (WGS) entry which is preliminary data.</text>
</comment>
<dbReference type="InterPro" id="IPR011333">
    <property type="entry name" value="SKP1/BTB/POZ_sf"/>
</dbReference>
<evidence type="ECO:0000313" key="4">
    <source>
        <dbReference type="Proteomes" id="UP000298061"/>
    </source>
</evidence>
<gene>
    <name evidence="3" type="ORF">EWM64_g904</name>
</gene>
<name>A0A4Z0A982_9AGAM</name>
<dbReference type="SUPFAM" id="SSF54695">
    <property type="entry name" value="POZ domain"/>
    <property type="match status" value="1"/>
</dbReference>
<dbReference type="Pfam" id="PF00651">
    <property type="entry name" value="BTB"/>
    <property type="match status" value="1"/>
</dbReference>
<dbReference type="Gene3D" id="3.30.710.10">
    <property type="entry name" value="Potassium Channel Kv1.1, Chain A"/>
    <property type="match status" value="1"/>
</dbReference>
<feature type="compositionally biased region" description="Basic and acidic residues" evidence="1">
    <location>
        <begin position="189"/>
        <end position="198"/>
    </location>
</feature>
<organism evidence="3 4">
    <name type="scientific">Hericium alpestre</name>
    <dbReference type="NCBI Taxonomy" id="135208"/>
    <lineage>
        <taxon>Eukaryota</taxon>
        <taxon>Fungi</taxon>
        <taxon>Dikarya</taxon>
        <taxon>Basidiomycota</taxon>
        <taxon>Agaricomycotina</taxon>
        <taxon>Agaricomycetes</taxon>
        <taxon>Russulales</taxon>
        <taxon>Hericiaceae</taxon>
        <taxon>Hericium</taxon>
    </lineage>
</organism>
<evidence type="ECO:0000313" key="3">
    <source>
        <dbReference type="EMBL" id="TFY83100.1"/>
    </source>
</evidence>
<dbReference type="Proteomes" id="UP000298061">
    <property type="component" value="Unassembled WGS sequence"/>
</dbReference>
<accession>A0A4Z0A982</accession>
<dbReference type="EMBL" id="SFCI01000053">
    <property type="protein sequence ID" value="TFY83100.1"/>
    <property type="molecule type" value="Genomic_DNA"/>
</dbReference>